<dbReference type="Gene3D" id="3.30.1330.30">
    <property type="match status" value="1"/>
</dbReference>
<organism evidence="1 2">
    <name type="scientific">Dryococelus australis</name>
    <dbReference type="NCBI Taxonomy" id="614101"/>
    <lineage>
        <taxon>Eukaryota</taxon>
        <taxon>Metazoa</taxon>
        <taxon>Ecdysozoa</taxon>
        <taxon>Arthropoda</taxon>
        <taxon>Hexapoda</taxon>
        <taxon>Insecta</taxon>
        <taxon>Pterygota</taxon>
        <taxon>Neoptera</taxon>
        <taxon>Polyneoptera</taxon>
        <taxon>Phasmatodea</taxon>
        <taxon>Verophasmatodea</taxon>
        <taxon>Anareolatae</taxon>
        <taxon>Phasmatidae</taxon>
        <taxon>Eurycanthinae</taxon>
        <taxon>Dryococelus</taxon>
    </lineage>
</organism>
<proteinExistence type="predicted"/>
<dbReference type="Proteomes" id="UP001159363">
    <property type="component" value="Chromosome 3"/>
</dbReference>
<reference evidence="1 2" key="1">
    <citation type="submission" date="2023-02" db="EMBL/GenBank/DDBJ databases">
        <title>LHISI_Scaffold_Assembly.</title>
        <authorList>
            <person name="Stuart O.P."/>
            <person name="Cleave R."/>
            <person name="Magrath M.J.L."/>
            <person name="Mikheyev A.S."/>
        </authorList>
    </citation>
    <scope>NUCLEOTIDE SEQUENCE [LARGE SCALE GENOMIC DNA]</scope>
    <source>
        <strain evidence="1">Daus_M_001</strain>
        <tissue evidence="1">Leg muscle</tissue>
    </source>
</reference>
<dbReference type="EMBL" id="JARBHB010000003">
    <property type="protein sequence ID" value="KAJ8890131.1"/>
    <property type="molecule type" value="Genomic_DNA"/>
</dbReference>
<evidence type="ECO:0000313" key="1">
    <source>
        <dbReference type="EMBL" id="KAJ8890131.1"/>
    </source>
</evidence>
<comment type="caution">
    <text evidence="1">The sequence shown here is derived from an EMBL/GenBank/DDBJ whole genome shotgun (WGS) entry which is preliminary data.</text>
</comment>
<accession>A0ABQ9I0F2</accession>
<name>A0ABQ9I0F2_9NEOP</name>
<dbReference type="InterPro" id="IPR029064">
    <property type="entry name" value="Ribosomal_eL30-like_sf"/>
</dbReference>
<protein>
    <recommendedName>
        <fullName evidence="3">Anaphase-promoting complex subunit 1</fullName>
    </recommendedName>
</protein>
<sequence length="499" mass="53828">MGDYYFFSEMLCQESTESLLVSYEFSVYIPPVKCLPLQLKVKMHSRNPVLLWNLMNAEFTLTFIDKHTGVFIRDTTTDPILPAAWICDGFVTGVCTLLVPTASITYSQCRQSSSSGKQCTKISNLPLEELDQLTGIAALLRFPMPELEDEDEEEEISLITSNQGEPGSVPGWVTGFSQAGIVPDDAVGLRVSSGISSFPHPFIPAPLHAHLSPSSALKMLSLRAAQISSLAHLLLSGYLGFKAAMEDEHGDGITANLIDSVGKRRNAKPQCLKEILPCSLAHPLPLVRSPLPALLDPAVGRNLLQAVYVFQSSPLNDCMTTVFTGIILALAQFTQHISLNKACNANGPTALALFDTSRSLVPLLISGCRARTANMLLGSGASLGVCTPVGEGGSGYIHLRQPLEPQHRSWGLNDSGPFVLWRRLRRWLAGDGVYQLAMSAVSWEAAPTFCWALGCGSTIASHLRFGVGWLVAAIIPTTSSSCNRLLGDVHLPPASRSSE</sequence>
<keyword evidence="2" id="KW-1185">Reference proteome</keyword>
<evidence type="ECO:0008006" key="3">
    <source>
        <dbReference type="Google" id="ProtNLM"/>
    </source>
</evidence>
<gene>
    <name evidence="1" type="ORF">PR048_009638</name>
</gene>
<evidence type="ECO:0000313" key="2">
    <source>
        <dbReference type="Proteomes" id="UP001159363"/>
    </source>
</evidence>